<evidence type="ECO:0000259" key="1">
    <source>
        <dbReference type="Pfam" id="PF14530"/>
    </source>
</evidence>
<gene>
    <name evidence="2" type="ORF">ACFSYH_11270</name>
</gene>
<dbReference type="InterPro" id="IPR029447">
    <property type="entry name" value="DUF4439"/>
</dbReference>
<dbReference type="SUPFAM" id="SSF47240">
    <property type="entry name" value="Ferritin-like"/>
    <property type="match status" value="1"/>
</dbReference>
<reference evidence="3" key="1">
    <citation type="journal article" date="2019" name="Int. J. Syst. Evol. Microbiol.">
        <title>The Global Catalogue of Microorganisms (GCM) 10K type strain sequencing project: providing services to taxonomists for standard genome sequencing and annotation.</title>
        <authorList>
            <consortium name="The Broad Institute Genomics Platform"/>
            <consortium name="The Broad Institute Genome Sequencing Center for Infectious Disease"/>
            <person name="Wu L."/>
            <person name="Ma J."/>
        </authorList>
    </citation>
    <scope>NUCLEOTIDE SEQUENCE [LARGE SCALE GENOMIC DNA]</scope>
    <source>
        <strain evidence="3">KCTC 33576</strain>
    </source>
</reference>
<dbReference type="Gene3D" id="1.20.1260.10">
    <property type="match status" value="1"/>
</dbReference>
<accession>A0ABW5XFL9</accession>
<dbReference type="InterPro" id="IPR009078">
    <property type="entry name" value="Ferritin-like_SF"/>
</dbReference>
<dbReference type="EMBL" id="JBHUOP010000004">
    <property type="protein sequence ID" value="MFD2841141.1"/>
    <property type="molecule type" value="Genomic_DNA"/>
</dbReference>
<keyword evidence="3" id="KW-1185">Reference proteome</keyword>
<name>A0ABW5XFL9_9MICO</name>
<comment type="caution">
    <text evidence="2">The sequence shown here is derived from an EMBL/GenBank/DDBJ whole genome shotgun (WGS) entry which is preliminary data.</text>
</comment>
<dbReference type="Pfam" id="PF14530">
    <property type="entry name" value="DUF4439"/>
    <property type="match status" value="1"/>
</dbReference>
<dbReference type="Proteomes" id="UP001597391">
    <property type="component" value="Unassembled WGS sequence"/>
</dbReference>
<feature type="domain" description="DUF4439" evidence="1">
    <location>
        <begin position="226"/>
        <end position="354"/>
    </location>
</feature>
<organism evidence="2 3">
    <name type="scientific">Populibacterium corticicola</name>
    <dbReference type="NCBI Taxonomy" id="1812826"/>
    <lineage>
        <taxon>Bacteria</taxon>
        <taxon>Bacillati</taxon>
        <taxon>Actinomycetota</taxon>
        <taxon>Actinomycetes</taxon>
        <taxon>Micrococcales</taxon>
        <taxon>Jonesiaceae</taxon>
        <taxon>Populibacterium</taxon>
    </lineage>
</organism>
<sequence>MAQYRHEHVAAAEYRPLPGAAGTERVSGSAHRFVTTITAGMLVFLLAACGIRLETTPPSEPIPDENEITRQAIVNDLALIQQHAALSAADVSDEALSELLSSIEQVAMARQDALGGTYVSGLPDAGDPTASAQDTDASLPIVTEADPASTAARLIESAARVRSSLDIAEDPHLARAVAALGISHALEAQQLMKLAEVEIADPEALLPGEWTTSEPVLSDEQFVALVVAEDYAGYVYEVSAAMREPKSRTRLLSYAKLHRDQAQLLAEMAGVSQTANDPRRIAYALPFQLSAEEPVATNKEIATITQSVEKDLAADYLTLVASVAPADRALLYDAALASARRAQTLGASFDELFPLITGGDAIHALQSDSE</sequence>
<proteinExistence type="predicted"/>
<dbReference type="InterPro" id="IPR012347">
    <property type="entry name" value="Ferritin-like"/>
</dbReference>
<evidence type="ECO:0000313" key="2">
    <source>
        <dbReference type="EMBL" id="MFD2841141.1"/>
    </source>
</evidence>
<protein>
    <submittedName>
        <fullName evidence="2">DUF4439 domain-containing protein</fullName>
    </submittedName>
</protein>
<evidence type="ECO:0000313" key="3">
    <source>
        <dbReference type="Proteomes" id="UP001597391"/>
    </source>
</evidence>
<dbReference type="RefSeq" id="WP_377467062.1">
    <property type="nucleotide sequence ID" value="NZ_JBHUOP010000004.1"/>
</dbReference>